<feature type="domain" description="Phosphoribulokinase/uridine kinase" evidence="6">
    <location>
        <begin position="28"/>
        <end position="212"/>
    </location>
</feature>
<evidence type="ECO:0000256" key="2">
    <source>
        <dbReference type="ARBA" id="ARBA00022679"/>
    </source>
</evidence>
<dbReference type="GO" id="GO:0004849">
    <property type="term" value="F:uridine kinase activity"/>
    <property type="evidence" value="ECO:0007669"/>
    <property type="project" value="UniProtKB-EC"/>
</dbReference>
<dbReference type="EC" id="2.7.1.48" evidence="5"/>
<dbReference type="NCBIfam" id="TIGR00235">
    <property type="entry name" value="udk"/>
    <property type="match status" value="1"/>
</dbReference>
<evidence type="ECO:0000256" key="4">
    <source>
        <dbReference type="ARBA" id="ARBA00022777"/>
    </source>
</evidence>
<evidence type="ECO:0000313" key="7">
    <source>
        <dbReference type="EMBL" id="PCI95230.1"/>
    </source>
</evidence>
<gene>
    <name evidence="7" type="ORF">COB11_02715</name>
</gene>
<dbReference type="GO" id="GO:0044206">
    <property type="term" value="P:UMP salvage"/>
    <property type="evidence" value="ECO:0007669"/>
    <property type="project" value="UniProtKB-UniPathway"/>
</dbReference>
<dbReference type="PRINTS" id="PR00988">
    <property type="entry name" value="URIDINKINASE"/>
</dbReference>
<dbReference type="Proteomes" id="UP000217838">
    <property type="component" value="Unassembled WGS sequence"/>
</dbReference>
<dbReference type="UniPathway" id="UPA00574">
    <property type="reaction ID" value="UER00637"/>
</dbReference>
<reference evidence="8" key="1">
    <citation type="submission" date="2017-08" db="EMBL/GenBank/DDBJ databases">
        <title>A dynamic microbial community with high functional redundancy inhabits the cold, oxic subseafloor aquifer.</title>
        <authorList>
            <person name="Tully B.J."/>
            <person name="Wheat C.G."/>
            <person name="Glazer B.T."/>
            <person name="Huber J.A."/>
        </authorList>
    </citation>
    <scope>NUCLEOTIDE SEQUENCE [LARGE SCALE GENOMIC DNA]</scope>
</reference>
<accession>A0A2A4YKU6</accession>
<comment type="pathway">
    <text evidence="1 5">Pyrimidine metabolism; UMP biosynthesis via salvage pathway; UMP from uridine: step 1/1.</text>
</comment>
<comment type="subcellular location">
    <subcellularLocation>
        <location evidence="5">Cytoplasm</location>
    </subcellularLocation>
</comment>
<protein>
    <recommendedName>
        <fullName evidence="5">Uridine kinase</fullName>
        <ecNumber evidence="5">2.7.1.48</ecNumber>
    </recommendedName>
</protein>
<dbReference type="GO" id="GO:0043771">
    <property type="term" value="F:cytidine kinase activity"/>
    <property type="evidence" value="ECO:0007669"/>
    <property type="project" value="RHEA"/>
</dbReference>
<dbReference type="UniPathway" id="UPA00579">
    <property type="reaction ID" value="UER00640"/>
</dbReference>
<sequence>MKTIFGTLLFFCVSCSLIAKTEIYEPIIVGIAGGTGSGKTYLSNKLLKELGDNVAIVYQDAYYKGVDRKTFKGPETVNFDHPDAIDFDLLVNHLKLLKNSVAVQMPTYDFVTSTRNEATVEVSPKNIILVEGILLLAMPEIRELLDIKIFIDTDDDIRVIRRVLRDTRERGRSLDSIHKQYVRTVHPMYKEFVHPSKTHADILISGNKNNEVAIDLLVSKLKKDVQMFANAD</sequence>
<evidence type="ECO:0000256" key="5">
    <source>
        <dbReference type="RuleBase" id="RU003825"/>
    </source>
</evidence>
<dbReference type="InterPro" id="IPR027417">
    <property type="entry name" value="P-loop_NTPase"/>
</dbReference>
<dbReference type="InterPro" id="IPR000764">
    <property type="entry name" value="Uridine_kinase-like"/>
</dbReference>
<evidence type="ECO:0000256" key="1">
    <source>
        <dbReference type="ARBA" id="ARBA00004690"/>
    </source>
</evidence>
<dbReference type="CDD" id="cd02023">
    <property type="entry name" value="UMPK"/>
    <property type="match status" value="1"/>
</dbReference>
<comment type="caution">
    <text evidence="7">The sequence shown here is derived from an EMBL/GenBank/DDBJ whole genome shotgun (WGS) entry which is preliminary data.</text>
</comment>
<dbReference type="GO" id="GO:0005524">
    <property type="term" value="F:ATP binding"/>
    <property type="evidence" value="ECO:0007669"/>
    <property type="project" value="UniProtKB-KW"/>
</dbReference>
<organism evidence="7 8">
    <name type="scientific">Aerophobetes bacterium</name>
    <dbReference type="NCBI Taxonomy" id="2030807"/>
    <lineage>
        <taxon>Bacteria</taxon>
        <taxon>Candidatus Aerophobota</taxon>
    </lineage>
</organism>
<comment type="catalytic activity">
    <reaction evidence="5">
        <text>cytidine + ATP = CMP + ADP + H(+)</text>
        <dbReference type="Rhea" id="RHEA:24674"/>
        <dbReference type="ChEBI" id="CHEBI:15378"/>
        <dbReference type="ChEBI" id="CHEBI:17562"/>
        <dbReference type="ChEBI" id="CHEBI:30616"/>
        <dbReference type="ChEBI" id="CHEBI:60377"/>
        <dbReference type="ChEBI" id="CHEBI:456216"/>
        <dbReference type="EC" id="2.7.1.48"/>
    </reaction>
</comment>
<keyword evidence="3 5" id="KW-0547">Nucleotide-binding</keyword>
<evidence type="ECO:0000259" key="6">
    <source>
        <dbReference type="Pfam" id="PF00485"/>
    </source>
</evidence>
<keyword evidence="5" id="KW-0963">Cytoplasm</keyword>
<evidence type="ECO:0000313" key="8">
    <source>
        <dbReference type="Proteomes" id="UP000217838"/>
    </source>
</evidence>
<proteinExistence type="inferred from homology"/>
<keyword evidence="2 5" id="KW-0808">Transferase</keyword>
<dbReference type="Pfam" id="PF00485">
    <property type="entry name" value="PRK"/>
    <property type="match status" value="1"/>
</dbReference>
<dbReference type="EMBL" id="NVUU01000025">
    <property type="protein sequence ID" value="PCI95230.1"/>
    <property type="molecule type" value="Genomic_DNA"/>
</dbReference>
<evidence type="ECO:0000256" key="3">
    <source>
        <dbReference type="ARBA" id="ARBA00022741"/>
    </source>
</evidence>
<dbReference type="GO" id="GO:0005737">
    <property type="term" value="C:cytoplasm"/>
    <property type="evidence" value="ECO:0007669"/>
    <property type="project" value="UniProtKB-SubCell"/>
</dbReference>
<keyword evidence="4 5" id="KW-0418">Kinase</keyword>
<name>A0A2A4YKU6_UNCAE</name>
<comment type="pathway">
    <text evidence="5">Pyrimidine metabolism; CTP biosynthesis via salvage pathway; CTP from cytidine: step 1/3.</text>
</comment>
<dbReference type="PANTHER" id="PTHR10285">
    <property type="entry name" value="URIDINE KINASE"/>
    <property type="match status" value="1"/>
</dbReference>
<dbReference type="AlphaFoldDB" id="A0A2A4YKU6"/>
<keyword evidence="5" id="KW-0067">ATP-binding</keyword>
<dbReference type="SUPFAM" id="SSF52540">
    <property type="entry name" value="P-loop containing nucleoside triphosphate hydrolases"/>
    <property type="match status" value="1"/>
</dbReference>
<dbReference type="GO" id="GO:0044211">
    <property type="term" value="P:CTP salvage"/>
    <property type="evidence" value="ECO:0007669"/>
    <property type="project" value="UniProtKB-UniPathway"/>
</dbReference>
<dbReference type="Gene3D" id="3.40.50.300">
    <property type="entry name" value="P-loop containing nucleotide triphosphate hydrolases"/>
    <property type="match status" value="1"/>
</dbReference>
<comment type="similarity">
    <text evidence="5">Belongs to the uridine kinase family.</text>
</comment>
<dbReference type="InterPro" id="IPR006083">
    <property type="entry name" value="PRK/URK"/>
</dbReference>
<dbReference type="NCBIfam" id="NF004018">
    <property type="entry name" value="PRK05480.1"/>
    <property type="match status" value="1"/>
</dbReference>
<comment type="catalytic activity">
    <reaction evidence="5">
        <text>uridine + ATP = UMP + ADP + H(+)</text>
        <dbReference type="Rhea" id="RHEA:16825"/>
        <dbReference type="ChEBI" id="CHEBI:15378"/>
        <dbReference type="ChEBI" id="CHEBI:16704"/>
        <dbReference type="ChEBI" id="CHEBI:30616"/>
        <dbReference type="ChEBI" id="CHEBI:57865"/>
        <dbReference type="ChEBI" id="CHEBI:456216"/>
        <dbReference type="EC" id="2.7.1.48"/>
    </reaction>
</comment>